<dbReference type="EMBL" id="UYRR01003531">
    <property type="protein sequence ID" value="VDK20172.1"/>
    <property type="molecule type" value="Genomic_DNA"/>
</dbReference>
<sequence>MERYTDGEESPGGQLAREIIKRGDIVAQNQMRAPQVASSPLNSYAKAEAHHLAKQLRDLIAHLDIVSEEHRHKISEFDEVYDGLVSENDQLQNQIRALNQRIKQLEETDQLRNETLTMLKESERTRMEDLKQLKRENALLTRKQRSKESDDSTMVQICKEQMEELKKSKRDLERQRIDQRAQIRKLETTIKEKDKRIDEIAAEKERLERRFKAVSSEQAKVRGRRAEETLYQEAVERASNKAPVTMAAKRIGGMTYNYSSNPKENLIAKNGSDTRGIRRSDERTESSASERREEALLLDSTPRSQSPVNGVVPVSGMGVGKSVRWNEPLTTELFFSPPSERQETERSSNESSVNVHQGSVEPNADMQLVRVEDNIIGRASLFQSVADFTVYTRTHCGCNYYEYSNTDTRWVHPSHKYQVNYYGQMGATTVQIESGVLLVRHFLNGQLEIYRQSGEITLVTSSGRRIEIIKDENGLKRIEMFGSVRFLRLFLLICSYWWFVDRRQILMCS</sequence>
<keyword evidence="1" id="KW-0175">Coiled coil</keyword>
<keyword evidence="5" id="KW-1185">Reference proteome</keyword>
<dbReference type="OrthoDB" id="5857768at2759"/>
<feature type="region of interest" description="Disordered" evidence="2">
    <location>
        <begin position="333"/>
        <end position="361"/>
    </location>
</feature>
<keyword evidence="3" id="KW-0812">Transmembrane</keyword>
<dbReference type="Proteomes" id="UP000267096">
    <property type="component" value="Unassembled WGS sequence"/>
</dbReference>
<accession>A0A3P6N5V5</accession>
<evidence type="ECO:0000256" key="1">
    <source>
        <dbReference type="SAM" id="Coils"/>
    </source>
</evidence>
<gene>
    <name evidence="4" type="ORF">ASIM_LOCUS2579</name>
</gene>
<evidence type="ECO:0000313" key="5">
    <source>
        <dbReference type="Proteomes" id="UP000267096"/>
    </source>
</evidence>
<evidence type="ECO:0000256" key="3">
    <source>
        <dbReference type="SAM" id="Phobius"/>
    </source>
</evidence>
<dbReference type="AlphaFoldDB" id="A0A3P6N5V5"/>
<proteinExistence type="predicted"/>
<name>A0A3P6N5V5_ANISI</name>
<keyword evidence="3" id="KW-1133">Transmembrane helix</keyword>
<evidence type="ECO:0000313" key="4">
    <source>
        <dbReference type="EMBL" id="VDK20172.1"/>
    </source>
</evidence>
<feature type="coiled-coil region" evidence="1">
    <location>
        <begin position="74"/>
        <end position="217"/>
    </location>
</feature>
<feature type="compositionally biased region" description="Basic and acidic residues" evidence="2">
    <location>
        <begin position="275"/>
        <end position="295"/>
    </location>
</feature>
<organism evidence="4 5">
    <name type="scientific">Anisakis simplex</name>
    <name type="common">Herring worm</name>
    <dbReference type="NCBI Taxonomy" id="6269"/>
    <lineage>
        <taxon>Eukaryota</taxon>
        <taxon>Metazoa</taxon>
        <taxon>Ecdysozoa</taxon>
        <taxon>Nematoda</taxon>
        <taxon>Chromadorea</taxon>
        <taxon>Rhabditida</taxon>
        <taxon>Spirurina</taxon>
        <taxon>Ascaridomorpha</taxon>
        <taxon>Ascaridoidea</taxon>
        <taxon>Anisakidae</taxon>
        <taxon>Anisakis</taxon>
        <taxon>Anisakis simplex complex</taxon>
    </lineage>
</organism>
<protein>
    <submittedName>
        <fullName evidence="4">Uncharacterized protein</fullName>
    </submittedName>
</protein>
<keyword evidence="3" id="KW-0472">Membrane</keyword>
<reference evidence="4 5" key="1">
    <citation type="submission" date="2018-11" db="EMBL/GenBank/DDBJ databases">
        <authorList>
            <consortium name="Pathogen Informatics"/>
        </authorList>
    </citation>
    <scope>NUCLEOTIDE SEQUENCE [LARGE SCALE GENOMIC DNA]</scope>
</reference>
<feature type="region of interest" description="Disordered" evidence="2">
    <location>
        <begin position="256"/>
        <end position="313"/>
    </location>
</feature>
<evidence type="ECO:0000256" key="2">
    <source>
        <dbReference type="SAM" id="MobiDB-lite"/>
    </source>
</evidence>
<feature type="transmembrane region" description="Helical" evidence="3">
    <location>
        <begin position="480"/>
        <end position="499"/>
    </location>
</feature>